<sequence>MFFETELKRTTHHAPECPSSQIVTSTQQTGNSVGLSIPNILNILTSAVGVSISLTTGAGGFSLAQNITWAATVDESLSPAFKLVRTLCALKTGLEPSLGPEHYEMIANSCVRRLQLCYAKHEASPADINKDGESVLDIFASRLSHLVGSTFLSLVTGFDKYPRKRKVLKEFPQISQYLGFNLLSVAILQEDEEEVEFLAMKYPSYGMEVNYCGQPPIHIAVLVVNLRILSLLTEQVNPEALNIADNIQRYPIDYAISHMLDKPNLSDQRPCVNIDEIHDEGSDVLQLLEDLATHFGDGYGSMATLQSFLQDVWLPRMEEVYQQINHHRLTKEELRAAQDYGVKLEIDEDEPFLWNDPPIGLKGWMRRLDEIATDPERPVVEASKSRIPNAPAQIESCDNSVHA</sequence>
<dbReference type="InterPro" id="IPR036770">
    <property type="entry name" value="Ankyrin_rpt-contain_sf"/>
</dbReference>
<dbReference type="EMBL" id="KI980396">
    <property type="protein sequence ID" value="EXK24240.1"/>
    <property type="molecule type" value="Genomic_DNA"/>
</dbReference>
<proteinExistence type="predicted"/>
<dbReference type="OrthoDB" id="1577640at2759"/>
<dbReference type="Gene3D" id="1.25.40.20">
    <property type="entry name" value="Ankyrin repeat-containing domain"/>
    <property type="match status" value="1"/>
</dbReference>
<dbReference type="SUPFAM" id="SSF48403">
    <property type="entry name" value="Ankyrin repeat"/>
    <property type="match status" value="1"/>
</dbReference>
<gene>
    <name evidence="1" type="ORF">FOMG_19025</name>
</gene>
<name>W9YYK0_FUSOX</name>
<dbReference type="Proteomes" id="UP000030703">
    <property type="component" value="Unassembled WGS sequence"/>
</dbReference>
<reference evidence="1" key="1">
    <citation type="submission" date="2012-04" db="EMBL/GenBank/DDBJ databases">
        <title>The Genome Sequence of Fusarium oxysporum melonis.</title>
        <authorList>
            <consortium name="The Broad Institute Genome Sequencing Platform"/>
            <person name="Ma L.-J."/>
            <person name="Gale L.R."/>
            <person name="Schwartz D.C."/>
            <person name="Zhou S."/>
            <person name="Corby-Kistler H."/>
            <person name="Young S.K."/>
            <person name="Zeng Q."/>
            <person name="Gargeya S."/>
            <person name="Fitzgerald M."/>
            <person name="Haas B."/>
            <person name="Abouelleil A."/>
            <person name="Alvarado L."/>
            <person name="Arachchi H.M."/>
            <person name="Berlin A."/>
            <person name="Brown A."/>
            <person name="Chapman S.B."/>
            <person name="Chen Z."/>
            <person name="Dunbar C."/>
            <person name="Freedman E."/>
            <person name="Gearin G."/>
            <person name="Goldberg J."/>
            <person name="Griggs A."/>
            <person name="Gujja S."/>
            <person name="Heiman D."/>
            <person name="Howarth C."/>
            <person name="Larson L."/>
            <person name="Lui A."/>
            <person name="MacDonald P.J.P."/>
            <person name="Montmayeur A."/>
            <person name="Murphy C."/>
            <person name="Neiman D."/>
            <person name="Pearson M."/>
            <person name="Priest M."/>
            <person name="Roberts A."/>
            <person name="Saif S."/>
            <person name="Shea T."/>
            <person name="Shenoy N."/>
            <person name="Sisk P."/>
            <person name="Stolte C."/>
            <person name="Sykes S."/>
            <person name="Wortman J."/>
            <person name="Nusbaum C."/>
            <person name="Birren B."/>
        </authorList>
    </citation>
    <scope>NUCLEOTIDE SEQUENCE</scope>
    <source>
        <strain evidence="1">26406</strain>
    </source>
</reference>
<evidence type="ECO:0008006" key="2">
    <source>
        <dbReference type="Google" id="ProtNLM"/>
    </source>
</evidence>
<reference evidence="1" key="2">
    <citation type="submission" date="2014-02" db="EMBL/GenBank/DDBJ databases">
        <title>Annotation of the Genome Sequence of Fusarium oxysporum f. sp. melonis 26406.</title>
        <authorList>
            <consortium name="The Broad Institute Genomics Platform"/>
            <person name="Ma L.-J."/>
            <person name="Corby-Kistler H."/>
            <person name="Broz K."/>
            <person name="Gale L.R."/>
            <person name="Jonkers W."/>
            <person name="O'Donnell K."/>
            <person name="Ploetz R."/>
            <person name="Steinberg C."/>
            <person name="Schwartz D.C."/>
            <person name="VanEtten H."/>
            <person name="Zhou S."/>
            <person name="Young S.K."/>
            <person name="Zeng Q."/>
            <person name="Gargeya S."/>
            <person name="Fitzgerald M."/>
            <person name="Abouelleil A."/>
            <person name="Alvarado L."/>
            <person name="Chapman S.B."/>
            <person name="Gainer-Dewar J."/>
            <person name="Goldberg J."/>
            <person name="Griggs A."/>
            <person name="Gujja S."/>
            <person name="Hansen M."/>
            <person name="Howarth C."/>
            <person name="Imamovic A."/>
            <person name="Ireland A."/>
            <person name="Larimer J."/>
            <person name="McCowan C."/>
            <person name="Murphy C."/>
            <person name="Pearson M."/>
            <person name="Poon T.W."/>
            <person name="Priest M."/>
            <person name="Roberts A."/>
            <person name="Saif S."/>
            <person name="Shea T."/>
            <person name="Sykes S."/>
            <person name="Wortman J."/>
            <person name="Nusbaum C."/>
            <person name="Birren B."/>
        </authorList>
    </citation>
    <scope>NUCLEOTIDE SEQUENCE</scope>
    <source>
        <strain evidence="1">26406</strain>
    </source>
</reference>
<dbReference type="HOGENOM" id="CLU_683416_0_0_1"/>
<organism evidence="1">
    <name type="scientific">Fusarium oxysporum f. sp. melonis 26406</name>
    <dbReference type="NCBI Taxonomy" id="1089452"/>
    <lineage>
        <taxon>Eukaryota</taxon>
        <taxon>Fungi</taxon>
        <taxon>Dikarya</taxon>
        <taxon>Ascomycota</taxon>
        <taxon>Pezizomycotina</taxon>
        <taxon>Sordariomycetes</taxon>
        <taxon>Hypocreomycetidae</taxon>
        <taxon>Hypocreales</taxon>
        <taxon>Nectriaceae</taxon>
        <taxon>Fusarium</taxon>
        <taxon>Fusarium oxysporum species complex</taxon>
    </lineage>
</organism>
<evidence type="ECO:0000313" key="1">
    <source>
        <dbReference type="EMBL" id="EXK24240.1"/>
    </source>
</evidence>
<accession>W9YYK0</accession>
<dbReference type="VEuPathDB" id="FungiDB:FOMG_19025"/>
<dbReference type="AlphaFoldDB" id="W9YYK0"/>
<protein>
    <recommendedName>
        <fullName evidence="2">Ankyrin repeat protein</fullName>
    </recommendedName>
</protein>